<dbReference type="SMART" id="SM00066">
    <property type="entry name" value="GAL4"/>
    <property type="match status" value="1"/>
</dbReference>
<dbReference type="Pfam" id="PF11951">
    <property type="entry name" value="Fungal_trans_2"/>
    <property type="match status" value="1"/>
</dbReference>
<dbReference type="RefSeq" id="XP_013311203.1">
    <property type="nucleotide sequence ID" value="XM_013455749.1"/>
</dbReference>
<accession>A0A0D2ES23</accession>
<dbReference type="PROSITE" id="PS00463">
    <property type="entry name" value="ZN2_CY6_FUNGAL_1"/>
    <property type="match status" value="1"/>
</dbReference>
<dbReference type="GO" id="GO:0005634">
    <property type="term" value="C:nucleus"/>
    <property type="evidence" value="ECO:0007669"/>
    <property type="project" value="UniProtKB-SubCell"/>
</dbReference>
<dbReference type="CDD" id="cd00067">
    <property type="entry name" value="GAL4"/>
    <property type="match status" value="1"/>
</dbReference>
<evidence type="ECO:0000256" key="3">
    <source>
        <dbReference type="ARBA" id="ARBA00023125"/>
    </source>
</evidence>
<keyword evidence="8" id="KW-1185">Reference proteome</keyword>
<dbReference type="InterPro" id="IPR001138">
    <property type="entry name" value="Zn2Cys6_DnaBD"/>
</dbReference>
<dbReference type="Pfam" id="PF00172">
    <property type="entry name" value="Zn_clus"/>
    <property type="match status" value="1"/>
</dbReference>
<dbReference type="Gene3D" id="4.10.240.10">
    <property type="entry name" value="Zn(2)-C6 fungal-type DNA-binding domain"/>
    <property type="match status" value="1"/>
</dbReference>
<feature type="domain" description="Zn(2)-C6 fungal-type" evidence="6">
    <location>
        <begin position="10"/>
        <end position="40"/>
    </location>
</feature>
<reference evidence="7 8" key="1">
    <citation type="submission" date="2015-01" db="EMBL/GenBank/DDBJ databases">
        <title>The Genome Sequence of Exophiala xenobiotica CBS118157.</title>
        <authorList>
            <consortium name="The Broad Institute Genomics Platform"/>
            <person name="Cuomo C."/>
            <person name="de Hoog S."/>
            <person name="Gorbushina A."/>
            <person name="Stielow B."/>
            <person name="Teixiera M."/>
            <person name="Abouelleil A."/>
            <person name="Chapman S.B."/>
            <person name="Priest M."/>
            <person name="Young S.K."/>
            <person name="Wortman J."/>
            <person name="Nusbaum C."/>
            <person name="Birren B."/>
        </authorList>
    </citation>
    <scope>NUCLEOTIDE SEQUENCE [LARGE SCALE GENOMIC DNA]</scope>
    <source>
        <strain evidence="7 8">CBS 118157</strain>
    </source>
</reference>
<dbReference type="AlphaFoldDB" id="A0A0D2ES23"/>
<dbReference type="EMBL" id="KN847322">
    <property type="protein sequence ID" value="KIW50619.1"/>
    <property type="molecule type" value="Genomic_DNA"/>
</dbReference>
<dbReference type="Proteomes" id="UP000054342">
    <property type="component" value="Unassembled WGS sequence"/>
</dbReference>
<dbReference type="GO" id="GO:0003677">
    <property type="term" value="F:DNA binding"/>
    <property type="evidence" value="ECO:0007669"/>
    <property type="project" value="UniProtKB-KW"/>
</dbReference>
<evidence type="ECO:0000256" key="5">
    <source>
        <dbReference type="ARBA" id="ARBA00023242"/>
    </source>
</evidence>
<organism evidence="7 8">
    <name type="scientific">Exophiala xenobiotica</name>
    <dbReference type="NCBI Taxonomy" id="348802"/>
    <lineage>
        <taxon>Eukaryota</taxon>
        <taxon>Fungi</taxon>
        <taxon>Dikarya</taxon>
        <taxon>Ascomycota</taxon>
        <taxon>Pezizomycotina</taxon>
        <taxon>Eurotiomycetes</taxon>
        <taxon>Chaetothyriomycetidae</taxon>
        <taxon>Chaetothyriales</taxon>
        <taxon>Herpotrichiellaceae</taxon>
        <taxon>Exophiala</taxon>
    </lineage>
</organism>
<evidence type="ECO:0000256" key="4">
    <source>
        <dbReference type="ARBA" id="ARBA00023163"/>
    </source>
</evidence>
<dbReference type="PROSITE" id="PS50048">
    <property type="entry name" value="ZN2_CY6_FUNGAL_2"/>
    <property type="match status" value="1"/>
</dbReference>
<dbReference type="InterPro" id="IPR036864">
    <property type="entry name" value="Zn2-C6_fun-type_DNA-bd_sf"/>
</dbReference>
<dbReference type="GO" id="GO:0008270">
    <property type="term" value="F:zinc ion binding"/>
    <property type="evidence" value="ECO:0007669"/>
    <property type="project" value="InterPro"/>
</dbReference>
<sequence length="430" mass="47422">MSGEQRSRRGCVNCRAKRKKCDEVRPVCSLCRKVNSECTYSGPKGQGVVAKPISSNRQLLLPPARCDAIPITKSIAVTDTNFVYHFRTGFTDLVTFQIPNHRNPFFSHILPLVHSSPLVRESVEAVAAAHLHVLGKASLINAADLQSEALRLLSICLDSVGTDPDDSSGEECLIASLLLIYYEIVLGNSPSVARCHLRGAKSLLDILRTQQSATRLSDLATAFQYFDVMASLSLRQRPLGFNHFPQEISSGFDSIFGLSGSLWPLIINLADLLACQNNGEDISMQARRLEEQLRSWSAPLTIDRTDSGQEAMLQIARAFKYTSLLTLYKTCLGEDYTNAKSLKCVYNSAIDSLLRTCALSGPMSTILWPLYTIGLHAESRDHAVIQGIFSKFSERQHMMVVETAHETVRKSWSVPSSASLGRAQLVLFLG</sequence>
<evidence type="ECO:0000256" key="1">
    <source>
        <dbReference type="ARBA" id="ARBA00004123"/>
    </source>
</evidence>
<dbReference type="PANTHER" id="PTHR37534:SF46">
    <property type="entry name" value="ZN(II)2CYS6 TRANSCRIPTION FACTOR (EUROFUNG)"/>
    <property type="match status" value="1"/>
</dbReference>
<proteinExistence type="predicted"/>
<dbReference type="OrthoDB" id="5130013at2759"/>
<dbReference type="InterPro" id="IPR021858">
    <property type="entry name" value="Fun_TF"/>
</dbReference>
<dbReference type="PANTHER" id="PTHR37534">
    <property type="entry name" value="TRANSCRIPTIONAL ACTIVATOR PROTEIN UGA3"/>
    <property type="match status" value="1"/>
</dbReference>
<evidence type="ECO:0000313" key="7">
    <source>
        <dbReference type="EMBL" id="KIW50619.1"/>
    </source>
</evidence>
<gene>
    <name evidence="7" type="ORF">PV05_09410</name>
</gene>
<dbReference type="HOGENOM" id="CLU_637834_0_0_1"/>
<keyword evidence="3" id="KW-0238">DNA-binding</keyword>
<dbReference type="GeneID" id="25331318"/>
<name>A0A0D2ES23_9EURO</name>
<protein>
    <recommendedName>
        <fullName evidence="6">Zn(2)-C6 fungal-type domain-containing protein</fullName>
    </recommendedName>
</protein>
<dbReference type="GO" id="GO:0000981">
    <property type="term" value="F:DNA-binding transcription factor activity, RNA polymerase II-specific"/>
    <property type="evidence" value="ECO:0007669"/>
    <property type="project" value="InterPro"/>
</dbReference>
<dbReference type="STRING" id="348802.A0A0D2ES23"/>
<comment type="subcellular location">
    <subcellularLocation>
        <location evidence="1">Nucleus</location>
    </subcellularLocation>
</comment>
<keyword evidence="5" id="KW-0539">Nucleus</keyword>
<dbReference type="SUPFAM" id="SSF57701">
    <property type="entry name" value="Zn2/Cys6 DNA-binding domain"/>
    <property type="match status" value="1"/>
</dbReference>
<keyword evidence="4" id="KW-0804">Transcription</keyword>
<evidence type="ECO:0000313" key="8">
    <source>
        <dbReference type="Proteomes" id="UP000054342"/>
    </source>
</evidence>
<keyword evidence="2" id="KW-0805">Transcription regulation</keyword>
<evidence type="ECO:0000259" key="6">
    <source>
        <dbReference type="PROSITE" id="PS50048"/>
    </source>
</evidence>
<evidence type="ECO:0000256" key="2">
    <source>
        <dbReference type="ARBA" id="ARBA00023015"/>
    </source>
</evidence>